<evidence type="ECO:0000259" key="1">
    <source>
        <dbReference type="Pfam" id="PF18735"/>
    </source>
</evidence>
<sequence>MNNSISQFRENIHRARHLGGLYSALESLTTELIDSSDILRSQIVLSVSALDHYVHEVTVEGMLEVYKGNRQPTNSYLKYQVSTSSLMLAKTTMNMESIFEEEIRQKHSYLSFQYPDKVADAIRLFSGCKLWEEVGVILNLSARDTKDKLKLIVDRRNKIAHEADIDPSYPGMRWPITVNDANQATDFIEQLCESIHSIVF</sequence>
<accession>A0ABX7V379</accession>
<name>A0ABX7V379_9GAMM</name>
<gene>
    <name evidence="2" type="ORF">J5X90_15585</name>
</gene>
<dbReference type="Proteomes" id="UP000665025">
    <property type="component" value="Chromosome 1"/>
</dbReference>
<dbReference type="InterPro" id="IPR041519">
    <property type="entry name" value="HEPN_RiboL-PSP"/>
</dbReference>
<dbReference type="Pfam" id="PF18735">
    <property type="entry name" value="HEPN_RiboL-PSP"/>
    <property type="match status" value="1"/>
</dbReference>
<reference evidence="2 3" key="1">
    <citation type="submission" date="2021-03" db="EMBL/GenBank/DDBJ databases">
        <title>Complete Genome of Pseudoalteromonas viridis Strain BBR56, a new biocontrol bacterial candidate.</title>
        <authorList>
            <person name="Handayani D.P."/>
            <person name="Isnansetyo A."/>
            <person name="Istiqomah I."/>
            <person name="Jumina J."/>
        </authorList>
    </citation>
    <scope>NUCLEOTIDE SEQUENCE [LARGE SCALE GENOMIC DNA]</scope>
    <source>
        <strain evidence="2 3">BBR56</strain>
    </source>
</reference>
<evidence type="ECO:0000313" key="3">
    <source>
        <dbReference type="Proteomes" id="UP000665025"/>
    </source>
</evidence>
<dbReference type="EMBL" id="CP072425">
    <property type="protein sequence ID" value="QTL34935.1"/>
    <property type="molecule type" value="Genomic_DNA"/>
</dbReference>
<protein>
    <recommendedName>
        <fullName evidence="1">RiboL-PSP-HEPN domain-containing protein</fullName>
    </recommendedName>
</protein>
<keyword evidence="3" id="KW-1185">Reference proteome</keyword>
<feature type="domain" description="RiboL-PSP-HEPN" evidence="1">
    <location>
        <begin position="10"/>
        <end position="198"/>
    </location>
</feature>
<evidence type="ECO:0000313" key="2">
    <source>
        <dbReference type="EMBL" id="QTL34935.1"/>
    </source>
</evidence>
<organism evidence="2 3">
    <name type="scientific">Pseudoalteromonas viridis</name>
    <dbReference type="NCBI Taxonomy" id="339617"/>
    <lineage>
        <taxon>Bacteria</taxon>
        <taxon>Pseudomonadati</taxon>
        <taxon>Pseudomonadota</taxon>
        <taxon>Gammaproteobacteria</taxon>
        <taxon>Alteromonadales</taxon>
        <taxon>Pseudoalteromonadaceae</taxon>
        <taxon>Pseudoalteromonas</taxon>
    </lineage>
</organism>
<dbReference type="RefSeq" id="WP_209051957.1">
    <property type="nucleotide sequence ID" value="NZ_CP072425.1"/>
</dbReference>
<proteinExistence type="predicted"/>